<evidence type="ECO:0000313" key="2">
    <source>
        <dbReference type="Proteomes" id="UP000789405"/>
    </source>
</evidence>
<organism evidence="1 2">
    <name type="scientific">Dentiscutata erythropus</name>
    <dbReference type="NCBI Taxonomy" id="1348616"/>
    <lineage>
        <taxon>Eukaryota</taxon>
        <taxon>Fungi</taxon>
        <taxon>Fungi incertae sedis</taxon>
        <taxon>Mucoromycota</taxon>
        <taxon>Glomeromycotina</taxon>
        <taxon>Glomeromycetes</taxon>
        <taxon>Diversisporales</taxon>
        <taxon>Gigasporaceae</taxon>
        <taxon>Dentiscutata</taxon>
    </lineage>
</organism>
<dbReference type="AlphaFoldDB" id="A0A9N9I8U1"/>
<proteinExistence type="predicted"/>
<reference evidence="1" key="1">
    <citation type="submission" date="2021-06" db="EMBL/GenBank/DDBJ databases">
        <authorList>
            <person name="Kallberg Y."/>
            <person name="Tangrot J."/>
            <person name="Rosling A."/>
        </authorList>
    </citation>
    <scope>NUCLEOTIDE SEQUENCE</scope>
    <source>
        <strain evidence="1">MA453B</strain>
    </source>
</reference>
<protein>
    <submittedName>
        <fullName evidence="1">21985_t:CDS:1</fullName>
    </submittedName>
</protein>
<sequence length="102" mass="11666">MTSTKVGSKSHDSENCLQVCSAIKKSYYPNTKRIYEKLDKFEEKFCLLEEEIDDLTDKALEINNTSNSETELSDDILPDVITVKKIHESKDLSSIHSKPKKK</sequence>
<gene>
    <name evidence="1" type="ORF">DERYTH_LOCUS14670</name>
</gene>
<dbReference type="Proteomes" id="UP000789405">
    <property type="component" value="Unassembled WGS sequence"/>
</dbReference>
<name>A0A9N9I8U1_9GLOM</name>
<comment type="caution">
    <text evidence="1">The sequence shown here is derived from an EMBL/GenBank/DDBJ whole genome shotgun (WGS) entry which is preliminary data.</text>
</comment>
<keyword evidence="2" id="KW-1185">Reference proteome</keyword>
<dbReference type="EMBL" id="CAJVPY010011243">
    <property type="protein sequence ID" value="CAG8725390.1"/>
    <property type="molecule type" value="Genomic_DNA"/>
</dbReference>
<accession>A0A9N9I8U1</accession>
<evidence type="ECO:0000313" key="1">
    <source>
        <dbReference type="EMBL" id="CAG8725390.1"/>
    </source>
</evidence>
<dbReference type="OrthoDB" id="10439728at2759"/>